<dbReference type="GO" id="GO:0008270">
    <property type="term" value="F:zinc ion binding"/>
    <property type="evidence" value="ECO:0007669"/>
    <property type="project" value="UniProtKB-KW"/>
</dbReference>
<dbReference type="Gene3D" id="3.30.160.60">
    <property type="entry name" value="Classic Zinc Finger"/>
    <property type="match status" value="1"/>
</dbReference>
<sequence>MPSRFIRKPEPVAVSSESSSTSDHNDGTGQHNSNDDDRHCRICNKTFTRRRDLKRHIRFSKAHRNDTMLAVDCNCPICGKCFTRPDIQKKHQANKSCIDRLFKILRDAGMTIPTEENNKDQLLY</sequence>
<proteinExistence type="predicted"/>
<reference evidence="4" key="2">
    <citation type="submission" date="2023-02" db="EMBL/GenBank/DDBJ databases">
        <authorList>
            <consortium name="DOE Joint Genome Institute"/>
            <person name="Mondo S.J."/>
            <person name="Chang Y."/>
            <person name="Wang Y."/>
            <person name="Ahrendt S."/>
            <person name="Andreopoulos W."/>
            <person name="Barry K."/>
            <person name="Beard J."/>
            <person name="Benny G.L."/>
            <person name="Blankenship S."/>
            <person name="Bonito G."/>
            <person name="Cuomo C."/>
            <person name="Desiro A."/>
            <person name="Gervers K.A."/>
            <person name="Hundley H."/>
            <person name="Kuo A."/>
            <person name="LaButti K."/>
            <person name="Lang B.F."/>
            <person name="Lipzen A."/>
            <person name="O'Donnell K."/>
            <person name="Pangilinan J."/>
            <person name="Reynolds N."/>
            <person name="Sandor L."/>
            <person name="Smith M.W."/>
            <person name="Tsang A."/>
            <person name="Grigoriev I.V."/>
            <person name="Stajich J.E."/>
            <person name="Spatafora J.W."/>
        </authorList>
    </citation>
    <scope>NUCLEOTIDE SEQUENCE</scope>
    <source>
        <strain evidence="4">RSA 2281</strain>
    </source>
</reference>
<keyword evidence="1" id="KW-0479">Metal-binding</keyword>
<evidence type="ECO:0000313" key="5">
    <source>
        <dbReference type="Proteomes" id="UP001209540"/>
    </source>
</evidence>
<comment type="caution">
    <text evidence="4">The sequence shown here is derived from an EMBL/GenBank/DDBJ whole genome shotgun (WGS) entry which is preliminary data.</text>
</comment>
<organism evidence="4 5">
    <name type="scientific">Phascolomyces articulosus</name>
    <dbReference type="NCBI Taxonomy" id="60185"/>
    <lineage>
        <taxon>Eukaryota</taxon>
        <taxon>Fungi</taxon>
        <taxon>Fungi incertae sedis</taxon>
        <taxon>Mucoromycota</taxon>
        <taxon>Mucoromycotina</taxon>
        <taxon>Mucoromycetes</taxon>
        <taxon>Mucorales</taxon>
        <taxon>Lichtheimiaceae</taxon>
        <taxon>Phascolomyces</taxon>
    </lineage>
</organism>
<dbReference type="InterPro" id="IPR036236">
    <property type="entry name" value="Znf_C2H2_sf"/>
</dbReference>
<keyword evidence="1" id="KW-0863">Zinc-finger</keyword>
<name>A0AAD5JQR8_9FUNG</name>
<dbReference type="SUPFAM" id="SSF57667">
    <property type="entry name" value="beta-beta-alpha zinc fingers"/>
    <property type="match status" value="1"/>
</dbReference>
<feature type="domain" description="C2H2-type" evidence="3">
    <location>
        <begin position="38"/>
        <end position="68"/>
    </location>
</feature>
<keyword evidence="5" id="KW-1185">Reference proteome</keyword>
<keyword evidence="1" id="KW-0862">Zinc</keyword>
<dbReference type="Proteomes" id="UP001209540">
    <property type="component" value="Unassembled WGS sequence"/>
</dbReference>
<dbReference type="InterPro" id="IPR013087">
    <property type="entry name" value="Znf_C2H2_type"/>
</dbReference>
<evidence type="ECO:0000313" key="4">
    <source>
        <dbReference type="EMBL" id="KAI9250183.1"/>
    </source>
</evidence>
<evidence type="ECO:0000256" key="2">
    <source>
        <dbReference type="SAM" id="MobiDB-lite"/>
    </source>
</evidence>
<accession>A0AAD5JQR8</accession>
<reference evidence="4" key="1">
    <citation type="journal article" date="2022" name="IScience">
        <title>Evolution of zygomycete secretomes and the origins of terrestrial fungal ecologies.</title>
        <authorList>
            <person name="Chang Y."/>
            <person name="Wang Y."/>
            <person name="Mondo S."/>
            <person name="Ahrendt S."/>
            <person name="Andreopoulos W."/>
            <person name="Barry K."/>
            <person name="Beard J."/>
            <person name="Benny G.L."/>
            <person name="Blankenship S."/>
            <person name="Bonito G."/>
            <person name="Cuomo C."/>
            <person name="Desiro A."/>
            <person name="Gervers K.A."/>
            <person name="Hundley H."/>
            <person name="Kuo A."/>
            <person name="LaButti K."/>
            <person name="Lang B.F."/>
            <person name="Lipzen A."/>
            <person name="O'Donnell K."/>
            <person name="Pangilinan J."/>
            <person name="Reynolds N."/>
            <person name="Sandor L."/>
            <person name="Smith M.E."/>
            <person name="Tsang A."/>
            <person name="Grigoriev I.V."/>
            <person name="Stajich J.E."/>
            <person name="Spatafora J.W."/>
        </authorList>
    </citation>
    <scope>NUCLEOTIDE SEQUENCE</scope>
    <source>
        <strain evidence="4">RSA 2281</strain>
    </source>
</reference>
<protein>
    <recommendedName>
        <fullName evidence="3">C2H2-type domain-containing protein</fullName>
    </recommendedName>
</protein>
<evidence type="ECO:0000256" key="1">
    <source>
        <dbReference type="PROSITE-ProRule" id="PRU00042"/>
    </source>
</evidence>
<evidence type="ECO:0000259" key="3">
    <source>
        <dbReference type="PROSITE" id="PS50157"/>
    </source>
</evidence>
<dbReference type="Pfam" id="PF00096">
    <property type="entry name" value="zf-C2H2"/>
    <property type="match status" value="1"/>
</dbReference>
<dbReference type="PROSITE" id="PS50157">
    <property type="entry name" value="ZINC_FINGER_C2H2_2"/>
    <property type="match status" value="1"/>
</dbReference>
<feature type="region of interest" description="Disordered" evidence="2">
    <location>
        <begin position="1"/>
        <end position="39"/>
    </location>
</feature>
<dbReference type="EMBL" id="JAIXMP010000033">
    <property type="protein sequence ID" value="KAI9250183.1"/>
    <property type="molecule type" value="Genomic_DNA"/>
</dbReference>
<dbReference type="AlphaFoldDB" id="A0AAD5JQR8"/>
<gene>
    <name evidence="4" type="ORF">BDA99DRAFT_589680</name>
</gene>